<sequence>MNGRPLPFQWWRMATRAPTGEERRGKREMRERNQRRHSWRRRQRGLDCPTTHRLGSDGLGLATQSVQLSRVSISSSSFCFGLFRQVAPSLEKSESHRSHEHTGPYVGTRRRRHAHIGTRVRDRITALVHSLGLYSVSYSCVTYKKSQCNQGFG</sequence>
<dbReference type="AlphaFoldDB" id="A0A251VJZ5"/>
<keyword evidence="3" id="KW-1185">Reference proteome</keyword>
<feature type="compositionally biased region" description="Basic and acidic residues" evidence="1">
    <location>
        <begin position="19"/>
        <end position="32"/>
    </location>
</feature>
<feature type="region of interest" description="Disordered" evidence="1">
    <location>
        <begin position="17"/>
        <end position="51"/>
    </location>
</feature>
<accession>A0A251VJZ5</accession>
<organism evidence="2 3">
    <name type="scientific">Helianthus annuus</name>
    <name type="common">Common sunflower</name>
    <dbReference type="NCBI Taxonomy" id="4232"/>
    <lineage>
        <taxon>Eukaryota</taxon>
        <taxon>Viridiplantae</taxon>
        <taxon>Streptophyta</taxon>
        <taxon>Embryophyta</taxon>
        <taxon>Tracheophyta</taxon>
        <taxon>Spermatophyta</taxon>
        <taxon>Magnoliopsida</taxon>
        <taxon>eudicotyledons</taxon>
        <taxon>Gunneridae</taxon>
        <taxon>Pentapetalae</taxon>
        <taxon>asterids</taxon>
        <taxon>campanulids</taxon>
        <taxon>Asterales</taxon>
        <taxon>Asteraceae</taxon>
        <taxon>Asteroideae</taxon>
        <taxon>Heliantheae alliance</taxon>
        <taxon>Heliantheae</taxon>
        <taxon>Helianthus</taxon>
    </lineage>
</organism>
<dbReference type="EMBL" id="CM007891">
    <property type="protein sequence ID" value="OTG35031.1"/>
    <property type="molecule type" value="Genomic_DNA"/>
</dbReference>
<dbReference type="InParanoid" id="A0A251VJZ5"/>
<reference evidence="3" key="1">
    <citation type="journal article" date="2017" name="Nature">
        <title>The sunflower genome provides insights into oil metabolism, flowering and Asterid evolution.</title>
        <authorList>
            <person name="Badouin H."/>
            <person name="Gouzy J."/>
            <person name="Grassa C.J."/>
            <person name="Murat F."/>
            <person name="Staton S.E."/>
            <person name="Cottret L."/>
            <person name="Lelandais-Briere C."/>
            <person name="Owens G.L."/>
            <person name="Carrere S."/>
            <person name="Mayjonade B."/>
            <person name="Legrand L."/>
            <person name="Gill N."/>
            <person name="Kane N.C."/>
            <person name="Bowers J.E."/>
            <person name="Hubner S."/>
            <person name="Bellec A."/>
            <person name="Berard A."/>
            <person name="Berges H."/>
            <person name="Blanchet N."/>
            <person name="Boniface M.C."/>
            <person name="Brunel D."/>
            <person name="Catrice O."/>
            <person name="Chaidir N."/>
            <person name="Claudel C."/>
            <person name="Donnadieu C."/>
            <person name="Faraut T."/>
            <person name="Fievet G."/>
            <person name="Helmstetter N."/>
            <person name="King M."/>
            <person name="Knapp S.J."/>
            <person name="Lai Z."/>
            <person name="Le Paslier M.C."/>
            <person name="Lippi Y."/>
            <person name="Lorenzon L."/>
            <person name="Mandel J.R."/>
            <person name="Marage G."/>
            <person name="Marchand G."/>
            <person name="Marquand E."/>
            <person name="Bret-Mestries E."/>
            <person name="Morien E."/>
            <person name="Nambeesan S."/>
            <person name="Nguyen T."/>
            <person name="Pegot-Espagnet P."/>
            <person name="Pouilly N."/>
            <person name="Raftis F."/>
            <person name="Sallet E."/>
            <person name="Schiex T."/>
            <person name="Thomas J."/>
            <person name="Vandecasteele C."/>
            <person name="Vares D."/>
            <person name="Vear F."/>
            <person name="Vautrin S."/>
            <person name="Crespi M."/>
            <person name="Mangin B."/>
            <person name="Burke J.M."/>
            <person name="Salse J."/>
            <person name="Munos S."/>
            <person name="Vincourt P."/>
            <person name="Rieseberg L.H."/>
            <person name="Langlade N.B."/>
        </authorList>
    </citation>
    <scope>NUCLEOTIDE SEQUENCE [LARGE SCALE GENOMIC DNA]</scope>
    <source>
        <strain evidence="3">cv. SF193</strain>
    </source>
</reference>
<evidence type="ECO:0000256" key="1">
    <source>
        <dbReference type="SAM" id="MobiDB-lite"/>
    </source>
</evidence>
<gene>
    <name evidence="2" type="ORF">HannXRQ_Chr02g0052371</name>
</gene>
<dbReference type="Proteomes" id="UP000215914">
    <property type="component" value="Chromosome 2"/>
</dbReference>
<evidence type="ECO:0000313" key="2">
    <source>
        <dbReference type="EMBL" id="OTG35031.1"/>
    </source>
</evidence>
<evidence type="ECO:0000313" key="3">
    <source>
        <dbReference type="Proteomes" id="UP000215914"/>
    </source>
</evidence>
<name>A0A251VJZ5_HELAN</name>
<proteinExistence type="predicted"/>
<feature type="compositionally biased region" description="Basic residues" evidence="1">
    <location>
        <begin position="33"/>
        <end position="43"/>
    </location>
</feature>
<protein>
    <submittedName>
        <fullName evidence="2">Uncharacterized protein</fullName>
    </submittedName>
</protein>